<feature type="compositionally biased region" description="Polar residues" evidence="1">
    <location>
        <begin position="1"/>
        <end position="17"/>
    </location>
</feature>
<accession>A0A6A5K244</accession>
<proteinExistence type="predicted"/>
<name>A0A6A5K244_9PLEO</name>
<keyword evidence="3" id="KW-1185">Reference proteome</keyword>
<dbReference type="EMBL" id="ML975368">
    <property type="protein sequence ID" value="KAF1831268.1"/>
    <property type="molecule type" value="Genomic_DNA"/>
</dbReference>
<gene>
    <name evidence="2" type="ORF">BDW02DRAFT_572186</name>
</gene>
<evidence type="ECO:0008006" key="4">
    <source>
        <dbReference type="Google" id="ProtNLM"/>
    </source>
</evidence>
<sequence length="331" mass="37668">MPPQTSAINLSPPSSTFAYPAKAPGPTTQVDPSAAISPASVYSRESVVPESARPSEEPQSDARSALHQSTSRLRPQSHLMDRPQSSSASLHPAPLDVPWTMNSSLGIHSAHDSYYPAFPALARSPRMSEPLIELPPNSMASPQPRRIYTPIAPLPLEAPRSHGSKRFREEEEESVDEPKRRKRSDSNVSTQFELSEEDRLLLQLKEEESMPWKDIAARFQSDLNKAYQIPALQMRLKRLRERMRVWTEQDIRALRMAHEYWAQNKFDIIAQKMLEFGAQEKWTARQCSRKWQEIDPAPMPYAHFEHHVQQGFAPYAMSPVEPPSYLPFLHA</sequence>
<protein>
    <recommendedName>
        <fullName evidence="4">Myb-like domain-containing protein</fullName>
    </recommendedName>
</protein>
<dbReference type="CDD" id="cd00167">
    <property type="entry name" value="SANT"/>
    <property type="match status" value="1"/>
</dbReference>
<dbReference type="InterPro" id="IPR001005">
    <property type="entry name" value="SANT/Myb"/>
</dbReference>
<dbReference type="AlphaFoldDB" id="A0A6A5K244"/>
<dbReference type="OrthoDB" id="5421421at2759"/>
<feature type="region of interest" description="Disordered" evidence="1">
    <location>
        <begin position="151"/>
        <end position="191"/>
    </location>
</feature>
<feature type="region of interest" description="Disordered" evidence="1">
    <location>
        <begin position="1"/>
        <end position="97"/>
    </location>
</feature>
<dbReference type="Proteomes" id="UP000800040">
    <property type="component" value="Unassembled WGS sequence"/>
</dbReference>
<evidence type="ECO:0000313" key="2">
    <source>
        <dbReference type="EMBL" id="KAF1831268.1"/>
    </source>
</evidence>
<reference evidence="2" key="1">
    <citation type="submission" date="2020-01" db="EMBL/GenBank/DDBJ databases">
        <authorList>
            <consortium name="DOE Joint Genome Institute"/>
            <person name="Haridas S."/>
            <person name="Albert R."/>
            <person name="Binder M."/>
            <person name="Bloem J."/>
            <person name="Labutti K."/>
            <person name="Salamov A."/>
            <person name="Andreopoulos B."/>
            <person name="Baker S.E."/>
            <person name="Barry K."/>
            <person name="Bills G."/>
            <person name="Bluhm B.H."/>
            <person name="Cannon C."/>
            <person name="Castanera R."/>
            <person name="Culley D.E."/>
            <person name="Daum C."/>
            <person name="Ezra D."/>
            <person name="Gonzalez J.B."/>
            <person name="Henrissat B."/>
            <person name="Kuo A."/>
            <person name="Liang C."/>
            <person name="Lipzen A."/>
            <person name="Lutzoni F."/>
            <person name="Magnuson J."/>
            <person name="Mondo S."/>
            <person name="Nolan M."/>
            <person name="Ohm R."/>
            <person name="Pangilinan J."/>
            <person name="Park H.-J."/>
            <person name="Ramirez L."/>
            <person name="Alfaro M."/>
            <person name="Sun H."/>
            <person name="Tritt A."/>
            <person name="Yoshinaga Y."/>
            <person name="Zwiers L.-H."/>
            <person name="Turgeon B.G."/>
            <person name="Goodwin S.B."/>
            <person name="Spatafora J.W."/>
            <person name="Crous P.W."/>
            <person name="Grigoriev I.V."/>
        </authorList>
    </citation>
    <scope>NUCLEOTIDE SEQUENCE</scope>
    <source>
        <strain evidence="2">P77</strain>
    </source>
</reference>
<evidence type="ECO:0000313" key="3">
    <source>
        <dbReference type="Proteomes" id="UP000800040"/>
    </source>
</evidence>
<organism evidence="2 3">
    <name type="scientific">Decorospora gaudefroyi</name>
    <dbReference type="NCBI Taxonomy" id="184978"/>
    <lineage>
        <taxon>Eukaryota</taxon>
        <taxon>Fungi</taxon>
        <taxon>Dikarya</taxon>
        <taxon>Ascomycota</taxon>
        <taxon>Pezizomycotina</taxon>
        <taxon>Dothideomycetes</taxon>
        <taxon>Pleosporomycetidae</taxon>
        <taxon>Pleosporales</taxon>
        <taxon>Pleosporineae</taxon>
        <taxon>Pleosporaceae</taxon>
        <taxon>Decorospora</taxon>
    </lineage>
</organism>
<evidence type="ECO:0000256" key="1">
    <source>
        <dbReference type="SAM" id="MobiDB-lite"/>
    </source>
</evidence>